<proteinExistence type="predicted"/>
<organism evidence="1 2">
    <name type="scientific">Symbiochloris irregularis</name>
    <dbReference type="NCBI Taxonomy" id="706552"/>
    <lineage>
        <taxon>Eukaryota</taxon>
        <taxon>Viridiplantae</taxon>
        <taxon>Chlorophyta</taxon>
        <taxon>core chlorophytes</taxon>
        <taxon>Trebouxiophyceae</taxon>
        <taxon>Trebouxiales</taxon>
        <taxon>Trebouxiaceae</taxon>
        <taxon>Symbiochloris</taxon>
    </lineage>
</organism>
<dbReference type="EMBL" id="JALJOQ010000139">
    <property type="protein sequence ID" value="KAK9794355.1"/>
    <property type="molecule type" value="Genomic_DNA"/>
</dbReference>
<name>A0AAW1NQ73_9CHLO</name>
<comment type="caution">
    <text evidence="1">The sequence shown here is derived from an EMBL/GenBank/DDBJ whole genome shotgun (WGS) entry which is preliminary data.</text>
</comment>
<keyword evidence="2" id="KW-1185">Reference proteome</keyword>
<protein>
    <submittedName>
        <fullName evidence="1">Uncharacterized protein</fullName>
    </submittedName>
</protein>
<sequence>MKINPLEFADRVLEVRFACSYSRDTAHASGRARVVQAVCWAAIAWFGFQGTGKIRALADLTALLLVLEQVFMASLFFTNRQFDKHEKWKGLHFVVTTCCNMIFINTSSHRHFNSNIAHALCHGLYFAVYDQVRLESALHVHACNALFFCFCQLQARLDVPSHTITAILRDTLIFILGGAVLPIAINYHQEVQARLAYLAKNPRQTDQMLGRYWAARGRSRMAHRRE</sequence>
<dbReference type="Proteomes" id="UP001465755">
    <property type="component" value="Unassembled WGS sequence"/>
</dbReference>
<evidence type="ECO:0000313" key="2">
    <source>
        <dbReference type="Proteomes" id="UP001465755"/>
    </source>
</evidence>
<evidence type="ECO:0000313" key="1">
    <source>
        <dbReference type="EMBL" id="KAK9794355.1"/>
    </source>
</evidence>
<gene>
    <name evidence="1" type="ORF">WJX73_002100</name>
</gene>
<accession>A0AAW1NQ73</accession>
<reference evidence="1 2" key="1">
    <citation type="journal article" date="2024" name="Nat. Commun.">
        <title>Phylogenomics reveals the evolutionary origins of lichenization in chlorophyte algae.</title>
        <authorList>
            <person name="Puginier C."/>
            <person name="Libourel C."/>
            <person name="Otte J."/>
            <person name="Skaloud P."/>
            <person name="Haon M."/>
            <person name="Grisel S."/>
            <person name="Petersen M."/>
            <person name="Berrin J.G."/>
            <person name="Delaux P.M."/>
            <person name="Dal Grande F."/>
            <person name="Keller J."/>
        </authorList>
    </citation>
    <scope>NUCLEOTIDE SEQUENCE [LARGE SCALE GENOMIC DNA]</scope>
    <source>
        <strain evidence="1 2">SAG 2036</strain>
    </source>
</reference>
<dbReference type="AlphaFoldDB" id="A0AAW1NQ73"/>